<comment type="subcellular location">
    <subcellularLocation>
        <location evidence="1">Membrane</location>
        <topology evidence="1">Multi-pass membrane protein</topology>
    </subcellularLocation>
</comment>
<protein>
    <submittedName>
        <fullName evidence="8">Cytosine-purine permease</fullName>
    </submittedName>
</protein>
<comment type="similarity">
    <text evidence="2">Belongs to the purine-cytosine permease (2.A.39) family.</text>
</comment>
<feature type="transmembrane region" description="Helical" evidence="7">
    <location>
        <begin position="243"/>
        <end position="262"/>
    </location>
</feature>
<feature type="compositionally biased region" description="Basic and acidic residues" evidence="6">
    <location>
        <begin position="526"/>
        <end position="551"/>
    </location>
</feature>
<reference evidence="8 9" key="1">
    <citation type="journal article" date="2016" name="Mol. Biol. Evol.">
        <title>Comparative Genomics of Early-Diverging Mushroom-Forming Fungi Provides Insights into the Origins of Lignocellulose Decay Capabilities.</title>
        <authorList>
            <person name="Nagy L.G."/>
            <person name="Riley R."/>
            <person name="Tritt A."/>
            <person name="Adam C."/>
            <person name="Daum C."/>
            <person name="Floudas D."/>
            <person name="Sun H."/>
            <person name="Yadav J.S."/>
            <person name="Pangilinan J."/>
            <person name="Larsson K.H."/>
            <person name="Matsuura K."/>
            <person name="Barry K."/>
            <person name="Labutti K."/>
            <person name="Kuo R."/>
            <person name="Ohm R.A."/>
            <person name="Bhattacharya S.S."/>
            <person name="Shirouzu T."/>
            <person name="Yoshinaga Y."/>
            <person name="Martin F.M."/>
            <person name="Grigoriev I.V."/>
            <person name="Hibbett D.S."/>
        </authorList>
    </citation>
    <scope>NUCLEOTIDE SEQUENCE [LARGE SCALE GENOMIC DNA]</scope>
    <source>
        <strain evidence="8 9">HHB12029</strain>
    </source>
</reference>
<dbReference type="PANTHER" id="PTHR30618:SF0">
    <property type="entry name" value="PURINE-URACIL PERMEASE NCS1"/>
    <property type="match status" value="1"/>
</dbReference>
<keyword evidence="4 7" id="KW-1133">Transmembrane helix</keyword>
<feature type="region of interest" description="Disordered" evidence="6">
    <location>
        <begin position="514"/>
        <end position="551"/>
    </location>
</feature>
<dbReference type="OrthoDB" id="2018619at2759"/>
<evidence type="ECO:0000313" key="8">
    <source>
        <dbReference type="EMBL" id="KZW02664.1"/>
    </source>
</evidence>
<keyword evidence="3 7" id="KW-0812">Transmembrane</keyword>
<evidence type="ECO:0000256" key="3">
    <source>
        <dbReference type="ARBA" id="ARBA00022692"/>
    </source>
</evidence>
<feature type="transmembrane region" description="Helical" evidence="7">
    <location>
        <begin position="481"/>
        <end position="501"/>
    </location>
</feature>
<dbReference type="GO" id="GO:0015205">
    <property type="term" value="F:nucleobase transmembrane transporter activity"/>
    <property type="evidence" value="ECO:0007669"/>
    <property type="project" value="TreeGrafter"/>
</dbReference>
<feature type="transmembrane region" description="Helical" evidence="7">
    <location>
        <begin position="169"/>
        <end position="190"/>
    </location>
</feature>
<proteinExistence type="inferred from homology"/>
<dbReference type="InterPro" id="IPR001248">
    <property type="entry name" value="Pur-cyt_permease"/>
</dbReference>
<feature type="transmembrane region" description="Helical" evidence="7">
    <location>
        <begin position="368"/>
        <end position="395"/>
    </location>
</feature>
<dbReference type="Gene3D" id="1.10.4160.10">
    <property type="entry name" value="Hydantoin permease"/>
    <property type="match status" value="1"/>
</dbReference>
<organism evidence="8 9">
    <name type="scientific">Exidia glandulosa HHB12029</name>
    <dbReference type="NCBI Taxonomy" id="1314781"/>
    <lineage>
        <taxon>Eukaryota</taxon>
        <taxon>Fungi</taxon>
        <taxon>Dikarya</taxon>
        <taxon>Basidiomycota</taxon>
        <taxon>Agaricomycotina</taxon>
        <taxon>Agaricomycetes</taxon>
        <taxon>Auriculariales</taxon>
        <taxon>Exidiaceae</taxon>
        <taxon>Exidia</taxon>
    </lineage>
</organism>
<evidence type="ECO:0000256" key="6">
    <source>
        <dbReference type="SAM" id="MobiDB-lite"/>
    </source>
</evidence>
<evidence type="ECO:0000313" key="9">
    <source>
        <dbReference type="Proteomes" id="UP000077266"/>
    </source>
</evidence>
<dbReference type="PANTHER" id="PTHR30618">
    <property type="entry name" value="NCS1 FAMILY PURINE/PYRIMIDINE TRANSPORTER"/>
    <property type="match status" value="1"/>
</dbReference>
<evidence type="ECO:0000256" key="1">
    <source>
        <dbReference type="ARBA" id="ARBA00004141"/>
    </source>
</evidence>
<evidence type="ECO:0000256" key="7">
    <source>
        <dbReference type="SAM" id="Phobius"/>
    </source>
</evidence>
<evidence type="ECO:0000256" key="5">
    <source>
        <dbReference type="ARBA" id="ARBA00023136"/>
    </source>
</evidence>
<evidence type="ECO:0000256" key="4">
    <source>
        <dbReference type="ARBA" id="ARBA00022989"/>
    </source>
</evidence>
<feature type="transmembrane region" description="Helical" evidence="7">
    <location>
        <begin position="197"/>
        <end position="219"/>
    </location>
</feature>
<sequence length="551" mass="61075">MGLANWTSRKAWELEPEPSTFAPDNKWSNKDMDPCPPKARTWTTFNYITYWISDAFNVATWDLASSMLAVGLSWRQALPAIAVGHLLIALVITANGYIGARLHVPFPVLNRSSFGFYFSYFSVVSRVVLAMFWFAVQTYTGSECVYQMIKAIWPSFARFPNRLSDSTPITSAGLLCYFIYWLIQFPFLLVSPQRIRWLFLAKSVIVPIAWLAMMIWAFVKTSGRSGEGAIFSASSSLHGSSLAWAWLSALNSVLGNFATLAVNIPDFTRYARSPRDQYIQLAIIPVAFTLAAFMGIAVTSAGAVLYGDIYWDPLRLIDQWDNRAAAFFASFSFALATLGTNISANSLSAGNDFAAIWPKYLNIRRGQVLCAFIGGWALCPWEILANAIGFLTFMAGYTVFLVRFPDGPIAGIMISDYYLVHRSNVDVPSMYRPHGRYRYTGGINWRAGVALLVSVPPNLPGLINAINPKIAVGGAVYLFDLAYILGFSLAAGTYYFTSVFWPATETMLSEPIFSDRDDDDEVVPTDVEKDTSSVEKRGGSVKSGDDAPRYD</sequence>
<feature type="transmembrane region" description="Helical" evidence="7">
    <location>
        <begin position="114"/>
        <end position="136"/>
    </location>
</feature>
<dbReference type="Pfam" id="PF02133">
    <property type="entry name" value="Transp_cyt_pur"/>
    <property type="match status" value="1"/>
</dbReference>
<evidence type="ECO:0000256" key="2">
    <source>
        <dbReference type="ARBA" id="ARBA00008974"/>
    </source>
</evidence>
<keyword evidence="5 7" id="KW-0472">Membrane</keyword>
<dbReference type="AlphaFoldDB" id="A0A165PTZ1"/>
<dbReference type="InParanoid" id="A0A165PTZ1"/>
<dbReference type="FunFam" id="1.10.4160.10:FF:000001">
    <property type="entry name" value="Uracil permease, putative"/>
    <property type="match status" value="1"/>
</dbReference>
<feature type="transmembrane region" description="Helical" evidence="7">
    <location>
        <begin position="77"/>
        <end position="102"/>
    </location>
</feature>
<dbReference type="EMBL" id="KV425887">
    <property type="protein sequence ID" value="KZW02664.1"/>
    <property type="molecule type" value="Genomic_DNA"/>
</dbReference>
<keyword evidence="9" id="KW-1185">Reference proteome</keyword>
<gene>
    <name evidence="8" type="ORF">EXIGLDRAFT_637248</name>
</gene>
<dbReference type="GO" id="GO:0005886">
    <property type="term" value="C:plasma membrane"/>
    <property type="evidence" value="ECO:0007669"/>
    <property type="project" value="TreeGrafter"/>
</dbReference>
<dbReference type="Proteomes" id="UP000077266">
    <property type="component" value="Unassembled WGS sequence"/>
</dbReference>
<accession>A0A165PTZ1</accession>
<dbReference type="InterPro" id="IPR045225">
    <property type="entry name" value="Uracil/uridine/allantoin_perm"/>
</dbReference>
<dbReference type="FunCoup" id="A0A165PTZ1">
    <property type="interactions" value="65"/>
</dbReference>
<dbReference type="NCBIfam" id="TIGR00800">
    <property type="entry name" value="ncs1"/>
    <property type="match status" value="1"/>
</dbReference>
<feature type="transmembrane region" description="Helical" evidence="7">
    <location>
        <begin position="283"/>
        <end position="306"/>
    </location>
</feature>
<name>A0A165PTZ1_EXIGL</name>
<feature type="transmembrane region" description="Helical" evidence="7">
    <location>
        <begin position="326"/>
        <end position="347"/>
    </location>
</feature>
<dbReference type="InterPro" id="IPR012681">
    <property type="entry name" value="NCS1"/>
</dbReference>
<dbReference type="CDD" id="cd11482">
    <property type="entry name" value="SLC-NCS1sbd_NRT1-like"/>
    <property type="match status" value="1"/>
</dbReference>